<proteinExistence type="inferred from homology"/>
<evidence type="ECO:0000313" key="17">
    <source>
        <dbReference type="Proteomes" id="UP001347796"/>
    </source>
</evidence>
<dbReference type="SUPFAM" id="SSF57196">
    <property type="entry name" value="EGF/Laminin"/>
    <property type="match status" value="1"/>
</dbReference>
<keyword evidence="3 9" id="KW-0245">EGF-like domain</keyword>
<gene>
    <name evidence="16" type="ORF">SNE40_011074</name>
</gene>
<keyword evidence="5 12" id="KW-0732">Signal</keyword>
<evidence type="ECO:0000256" key="7">
    <source>
        <dbReference type="ARBA" id="ARBA00023136"/>
    </source>
</evidence>
<evidence type="ECO:0000313" key="16">
    <source>
        <dbReference type="EMBL" id="KAK6183638.1"/>
    </source>
</evidence>
<evidence type="ECO:0008006" key="18">
    <source>
        <dbReference type="Google" id="ProtNLM"/>
    </source>
</evidence>
<comment type="similarity">
    <text evidence="2">Belongs to the neurexin family.</text>
</comment>
<feature type="domain" description="Laminin G" evidence="14">
    <location>
        <begin position="1023"/>
        <end position="1210"/>
    </location>
</feature>
<feature type="domain" description="EGF-like" evidence="15">
    <location>
        <begin position="544"/>
        <end position="581"/>
    </location>
</feature>
<organism evidence="16 17">
    <name type="scientific">Patella caerulea</name>
    <name type="common">Rayed Mediterranean limpet</name>
    <dbReference type="NCBI Taxonomy" id="87958"/>
    <lineage>
        <taxon>Eukaryota</taxon>
        <taxon>Metazoa</taxon>
        <taxon>Spiralia</taxon>
        <taxon>Lophotrochozoa</taxon>
        <taxon>Mollusca</taxon>
        <taxon>Gastropoda</taxon>
        <taxon>Patellogastropoda</taxon>
        <taxon>Patelloidea</taxon>
        <taxon>Patellidae</taxon>
        <taxon>Patella</taxon>
    </lineage>
</organism>
<dbReference type="PROSITE" id="PS01286">
    <property type="entry name" value="FA58C_2"/>
    <property type="match status" value="1"/>
</dbReference>
<evidence type="ECO:0000256" key="6">
    <source>
        <dbReference type="ARBA" id="ARBA00022989"/>
    </source>
</evidence>
<evidence type="ECO:0000259" key="14">
    <source>
        <dbReference type="PROSITE" id="PS50025"/>
    </source>
</evidence>
<feature type="signal peptide" evidence="12">
    <location>
        <begin position="1"/>
        <end position="20"/>
    </location>
</feature>
<feature type="region of interest" description="Disordered" evidence="10">
    <location>
        <begin position="56"/>
        <end position="76"/>
    </location>
</feature>
<comment type="subcellular location">
    <subcellularLocation>
        <location evidence="1">Membrane</location>
        <topology evidence="1">Single-pass type I membrane protein</topology>
    </subcellularLocation>
</comment>
<reference evidence="16 17" key="1">
    <citation type="submission" date="2024-01" db="EMBL/GenBank/DDBJ databases">
        <title>The genome of the rayed Mediterranean limpet Patella caerulea (Linnaeus, 1758).</title>
        <authorList>
            <person name="Anh-Thu Weber A."/>
            <person name="Halstead-Nussloch G."/>
        </authorList>
    </citation>
    <scope>NUCLEOTIDE SEQUENCE [LARGE SCALE GENOMIC DNA]</scope>
    <source>
        <strain evidence="16">AATW-2023a</strain>
        <tissue evidence="16">Whole specimen</tissue>
    </source>
</reference>
<evidence type="ECO:0000256" key="12">
    <source>
        <dbReference type="SAM" id="SignalP"/>
    </source>
</evidence>
<evidence type="ECO:0000256" key="11">
    <source>
        <dbReference type="SAM" id="Phobius"/>
    </source>
</evidence>
<comment type="caution">
    <text evidence="9">Lacks conserved residue(s) required for the propagation of feature annotation.</text>
</comment>
<evidence type="ECO:0000256" key="5">
    <source>
        <dbReference type="ARBA" id="ARBA00022729"/>
    </source>
</evidence>
<name>A0AAN8K296_PATCE</name>
<dbReference type="Pfam" id="PF00754">
    <property type="entry name" value="F5_F8_type_C"/>
    <property type="match status" value="1"/>
</dbReference>
<keyword evidence="7 11" id="KW-0472">Membrane</keyword>
<dbReference type="EMBL" id="JAZGQO010000007">
    <property type="protein sequence ID" value="KAK6183638.1"/>
    <property type="molecule type" value="Genomic_DNA"/>
</dbReference>
<feature type="domain" description="Laminin G" evidence="14">
    <location>
        <begin position="814"/>
        <end position="982"/>
    </location>
</feature>
<dbReference type="PROSITE" id="PS50022">
    <property type="entry name" value="FA58C_3"/>
    <property type="match status" value="1"/>
</dbReference>
<dbReference type="CDD" id="cd00110">
    <property type="entry name" value="LamG"/>
    <property type="match status" value="4"/>
</dbReference>
<feature type="transmembrane region" description="Helical" evidence="11">
    <location>
        <begin position="1250"/>
        <end position="1271"/>
    </location>
</feature>
<dbReference type="SUPFAM" id="SSF49785">
    <property type="entry name" value="Galactose-binding domain-like"/>
    <property type="match status" value="1"/>
</dbReference>
<dbReference type="PROSITE" id="PS50026">
    <property type="entry name" value="EGF_3"/>
    <property type="match status" value="2"/>
</dbReference>
<evidence type="ECO:0000256" key="4">
    <source>
        <dbReference type="ARBA" id="ARBA00022692"/>
    </source>
</evidence>
<dbReference type="InterPro" id="IPR000421">
    <property type="entry name" value="FA58C"/>
</dbReference>
<dbReference type="InterPro" id="IPR013320">
    <property type="entry name" value="ConA-like_dom_sf"/>
</dbReference>
<comment type="caution">
    <text evidence="16">The sequence shown here is derived from an EMBL/GenBank/DDBJ whole genome shotgun (WGS) entry which is preliminary data.</text>
</comment>
<dbReference type="CDD" id="cd00053">
    <property type="entry name" value="EGF"/>
    <property type="match status" value="1"/>
</dbReference>
<dbReference type="Gene3D" id="2.10.25.10">
    <property type="entry name" value="Laminin"/>
    <property type="match status" value="2"/>
</dbReference>
<dbReference type="FunFam" id="2.60.120.260:FF:000016">
    <property type="entry name" value="Contactin-associated protein-like 4 isoform 1"/>
    <property type="match status" value="1"/>
</dbReference>
<feature type="chain" id="PRO_5042847559" description="Neurexin-4" evidence="12">
    <location>
        <begin position="21"/>
        <end position="1315"/>
    </location>
</feature>
<dbReference type="InterPro" id="IPR050372">
    <property type="entry name" value="Neurexin-related_CASP"/>
</dbReference>
<protein>
    <recommendedName>
        <fullName evidence="18">Neurexin-4</fullName>
    </recommendedName>
</protein>
<feature type="domain" description="Laminin G" evidence="14">
    <location>
        <begin position="364"/>
        <end position="542"/>
    </location>
</feature>
<keyword evidence="8" id="KW-1015">Disulfide bond</keyword>
<dbReference type="SMART" id="SM00181">
    <property type="entry name" value="EGF"/>
    <property type="match status" value="2"/>
</dbReference>
<dbReference type="PROSITE" id="PS01285">
    <property type="entry name" value="FA58C_1"/>
    <property type="match status" value="1"/>
</dbReference>
<feature type="domain" description="F5/8 type C" evidence="13">
    <location>
        <begin position="35"/>
        <end position="181"/>
    </location>
</feature>
<feature type="domain" description="Laminin G" evidence="14">
    <location>
        <begin position="185"/>
        <end position="367"/>
    </location>
</feature>
<dbReference type="Gene3D" id="2.60.120.200">
    <property type="match status" value="4"/>
</dbReference>
<dbReference type="SMART" id="SM00231">
    <property type="entry name" value="FA58C"/>
    <property type="match status" value="1"/>
</dbReference>
<dbReference type="Pfam" id="PF00008">
    <property type="entry name" value="EGF"/>
    <property type="match status" value="1"/>
</dbReference>
<dbReference type="SMART" id="SM00282">
    <property type="entry name" value="LamG"/>
    <property type="match status" value="4"/>
</dbReference>
<dbReference type="PANTHER" id="PTHR15036:SF49">
    <property type="entry name" value="AXOTACTIN"/>
    <property type="match status" value="1"/>
</dbReference>
<sequence>MRIKLIFLPFLAVIFQFTTAERSREIYEYDECRAAYQEPLGVSSGRIPDSAFWSTASNKKRPPHAARLGDSSGAWTAGTQNSQQFLGVDLGDRYIVTSVATQGRRGSDEYVTEYFLEFSDDKNTWRIYTNEYGIPEMFTGNDNGFQERKNTLRYPITARYVRFNPQRWNMFISMRVEIYGCLFKPYVASFGGNGFLQYDISQQAVQTESDKLELRFKTNRADGVLFYASGNQGDFIMLEMRRGFLYFKQDLGSTQLSRGRTVVVGGSLLDDHNWHDVVIRRQKHDLTVVVDRLVNQVRSEGLFYRLDLDNYIYIGGVPYHTLDGIEVKYNFVGCIENVDFNGGKLLVDAHLGESPMITRVGTVGFNCGITSDIPISFPSSESQLIIPGSSAEQIRVAFEFRTHDTNGLLVYHPCAALGSYVSVHLDDNGFVSYKIVSTSFQVIEDVVRNTDVLSTTRGFTDGLWHSFSLHIDRTKVNCTVDRNVKVSNRVLDIQSGNTYYIGAYKLSTGFLGCIRNLEVSARRVEIEELSSDAILQATIGTCGIRDRCTPNPCEHGGICFQDWNNFYCRCDGTGYKGAMCHISAYPVSCAMFKLYSNIEGMEEAIIDPDGSGPLKPFPVKCETADGKTITYISHDSQNLITVNGYQDPGSYIRMLNYVTDLPELTDVIERAQSCQQYIEYICNNSRLLMPLTANSNNQDNTININTPVISNLPRSYGWWVGRTYQPMYYWGGAAPGSGKCLCGLQEKGCESGSTTCNCDAGLETEKSDKGYLVHKDYLPVIELHFGDTGSVTDRKVAHHRVGELECTGDDLFDNVVTFRKADATIEFATFEADNAGDIWFQFRTTTSDGIMIHNTGPVDFIEVRLFQMDTIQFRYNVGNGVVVLSYKSPGPLNDDIWHTVHVEHNRKQAWMRIDDQPEKITNEDADLIRMLDLTSRLVVGSSVGNTDGYVGCIRGLRVNGRLLDLKGMVERGEVTYGVSVGCVGKCMSNPCFNGGTCQEGYSGYECDCSYTPFRGWMCGREVGINLQTSFQVKYEFDAIQGLSASDFQFARVGFSTKLKQGILLQLRNEENTEYISVEVNNNGGVRVAIDVGFQREEVNTPNQGIDYCNGQQHEVIVRRSNKGKKIEVQVDNYAPGVKTFDISDKSDTILDNPKYLFIGNNDTTETSRGFEGCIYRVQVDNIFPLKRAFQDPRPDFISLFPPGKVKEDMCGFEEVTQPGDPFESRPKGGDYINVTYPYVPQEGMTTEERAILGAILAFVFILAIVFIVFLCRRRDKGDYDTQEAKFADVADNQDTAVMYNETGVGEVTKRQEWFM</sequence>
<dbReference type="Gene3D" id="2.60.120.260">
    <property type="entry name" value="Galactose-binding domain-like"/>
    <property type="match status" value="1"/>
</dbReference>
<dbReference type="CDD" id="cd00054">
    <property type="entry name" value="EGF_CA"/>
    <property type="match status" value="1"/>
</dbReference>
<evidence type="ECO:0000256" key="1">
    <source>
        <dbReference type="ARBA" id="ARBA00004479"/>
    </source>
</evidence>
<dbReference type="GO" id="GO:0016020">
    <property type="term" value="C:membrane"/>
    <property type="evidence" value="ECO:0007669"/>
    <property type="project" value="UniProtKB-SubCell"/>
</dbReference>
<feature type="domain" description="EGF-like" evidence="15">
    <location>
        <begin position="983"/>
        <end position="1019"/>
    </location>
</feature>
<dbReference type="InterPro" id="IPR000742">
    <property type="entry name" value="EGF"/>
</dbReference>
<evidence type="ECO:0000259" key="13">
    <source>
        <dbReference type="PROSITE" id="PS50022"/>
    </source>
</evidence>
<dbReference type="SUPFAM" id="SSF49899">
    <property type="entry name" value="Concanavalin A-like lectins/glucanases"/>
    <property type="match status" value="4"/>
</dbReference>
<evidence type="ECO:0000256" key="10">
    <source>
        <dbReference type="SAM" id="MobiDB-lite"/>
    </source>
</evidence>
<evidence type="ECO:0000256" key="9">
    <source>
        <dbReference type="PROSITE-ProRule" id="PRU00076"/>
    </source>
</evidence>
<evidence type="ECO:0000256" key="3">
    <source>
        <dbReference type="ARBA" id="ARBA00022536"/>
    </source>
</evidence>
<evidence type="ECO:0000256" key="8">
    <source>
        <dbReference type="ARBA" id="ARBA00023157"/>
    </source>
</evidence>
<dbReference type="Pfam" id="PF02210">
    <property type="entry name" value="Laminin_G_2"/>
    <property type="match status" value="4"/>
</dbReference>
<keyword evidence="6 11" id="KW-1133">Transmembrane helix</keyword>
<evidence type="ECO:0000256" key="2">
    <source>
        <dbReference type="ARBA" id="ARBA00010241"/>
    </source>
</evidence>
<dbReference type="PANTHER" id="PTHR15036">
    <property type="entry name" value="PIKACHURIN-LIKE PROTEIN"/>
    <property type="match status" value="1"/>
</dbReference>
<dbReference type="Gene3D" id="2.60.120.1000">
    <property type="match status" value="1"/>
</dbReference>
<dbReference type="InterPro" id="IPR001791">
    <property type="entry name" value="Laminin_G"/>
</dbReference>
<dbReference type="Proteomes" id="UP001347796">
    <property type="component" value="Unassembled WGS sequence"/>
</dbReference>
<dbReference type="CDD" id="cd00057">
    <property type="entry name" value="FA58C"/>
    <property type="match status" value="1"/>
</dbReference>
<keyword evidence="4 11" id="KW-0812">Transmembrane</keyword>
<dbReference type="PROSITE" id="PS50025">
    <property type="entry name" value="LAM_G_DOMAIN"/>
    <property type="match status" value="4"/>
</dbReference>
<accession>A0AAN8K296</accession>
<dbReference type="InterPro" id="IPR008979">
    <property type="entry name" value="Galactose-bd-like_sf"/>
</dbReference>
<keyword evidence="17" id="KW-1185">Reference proteome</keyword>
<evidence type="ECO:0000259" key="15">
    <source>
        <dbReference type="PROSITE" id="PS50026"/>
    </source>
</evidence>